<dbReference type="PRINTS" id="PR00114">
    <property type="entry name" value="STPHPHTASE"/>
</dbReference>
<organism evidence="2 3">
    <name type="scientific">Psychroflexus planctonicus</name>
    <dbReference type="NCBI Taxonomy" id="1526575"/>
    <lineage>
        <taxon>Bacteria</taxon>
        <taxon>Pseudomonadati</taxon>
        <taxon>Bacteroidota</taxon>
        <taxon>Flavobacteriia</taxon>
        <taxon>Flavobacteriales</taxon>
        <taxon>Flavobacteriaceae</taxon>
        <taxon>Psychroflexus</taxon>
    </lineage>
</organism>
<dbReference type="InterPro" id="IPR006186">
    <property type="entry name" value="Ser/Thr-sp_prot-phosphatase"/>
</dbReference>
<gene>
    <name evidence="2" type="primary">pphA</name>
    <name evidence="2" type="ORF">GCM10010832_13320</name>
</gene>
<evidence type="ECO:0000313" key="2">
    <source>
        <dbReference type="EMBL" id="GGE34457.1"/>
    </source>
</evidence>
<keyword evidence="3" id="KW-1185">Reference proteome</keyword>
<dbReference type="PANTHER" id="PTHR42850">
    <property type="entry name" value="METALLOPHOSPHOESTERASE"/>
    <property type="match status" value="1"/>
</dbReference>
<dbReference type="SUPFAM" id="SSF56300">
    <property type="entry name" value="Metallo-dependent phosphatases"/>
    <property type="match status" value="1"/>
</dbReference>
<dbReference type="InterPro" id="IPR050126">
    <property type="entry name" value="Ap4A_hydrolase"/>
</dbReference>
<dbReference type="CDD" id="cd00144">
    <property type="entry name" value="MPP_PPP_family"/>
    <property type="match status" value="1"/>
</dbReference>
<dbReference type="Proteomes" id="UP000599179">
    <property type="component" value="Unassembled WGS sequence"/>
</dbReference>
<proteinExistence type="predicted"/>
<dbReference type="PANTHER" id="PTHR42850:SF4">
    <property type="entry name" value="ZINC-DEPENDENT ENDOPOLYPHOSPHATASE"/>
    <property type="match status" value="1"/>
</dbReference>
<name>A0ABQ1SF44_9FLAO</name>
<dbReference type="Gene3D" id="3.60.21.10">
    <property type="match status" value="1"/>
</dbReference>
<feature type="domain" description="Calcineurin-like phosphoesterase" evidence="1">
    <location>
        <begin position="6"/>
        <end position="192"/>
    </location>
</feature>
<reference evidence="3" key="1">
    <citation type="journal article" date="2019" name="Int. J. Syst. Evol. Microbiol.">
        <title>The Global Catalogue of Microorganisms (GCM) 10K type strain sequencing project: providing services to taxonomists for standard genome sequencing and annotation.</title>
        <authorList>
            <consortium name="The Broad Institute Genomics Platform"/>
            <consortium name="The Broad Institute Genome Sequencing Center for Infectious Disease"/>
            <person name="Wu L."/>
            <person name="Ma J."/>
        </authorList>
    </citation>
    <scope>NUCLEOTIDE SEQUENCE [LARGE SCALE GENOMIC DNA]</scope>
    <source>
        <strain evidence="3">CGMCC 1.12931</strain>
    </source>
</reference>
<protein>
    <submittedName>
        <fullName evidence="2">Metallophosphatase</fullName>
    </submittedName>
</protein>
<sequence length="245" mass="28589">MANYRRTLVIGDIHGGLKALKQLLDKAKVNHNDLLIFLGDYVDGWSDSAEVISFLIELKADYQCRFIRGNHDALVNNWLKTGDANDKWMEHGGQSTKDAYRNIDKSTRELHIQFMDNLENYIIDSQNRLFLHAGFANLHGPDYEFHKHMVYWDRTLWEMVKCMDSNLSTEDEFYPDRLKLFKEIYIGHTPTTRIGENKPVNFQNVWNIDTGAAFKGSLSMMDIETKEVWQSDPVYKLYPDEDGRN</sequence>
<dbReference type="InterPro" id="IPR029052">
    <property type="entry name" value="Metallo-depent_PP-like"/>
</dbReference>
<dbReference type="Pfam" id="PF00149">
    <property type="entry name" value="Metallophos"/>
    <property type="match status" value="1"/>
</dbReference>
<comment type="caution">
    <text evidence="2">The sequence shown here is derived from an EMBL/GenBank/DDBJ whole genome shotgun (WGS) entry which is preliminary data.</text>
</comment>
<evidence type="ECO:0000313" key="3">
    <source>
        <dbReference type="Proteomes" id="UP000599179"/>
    </source>
</evidence>
<dbReference type="RefSeq" id="WP_188458328.1">
    <property type="nucleotide sequence ID" value="NZ_BMGM01000005.1"/>
</dbReference>
<dbReference type="InterPro" id="IPR004843">
    <property type="entry name" value="Calcineurin-like_PHP"/>
</dbReference>
<evidence type="ECO:0000259" key="1">
    <source>
        <dbReference type="Pfam" id="PF00149"/>
    </source>
</evidence>
<accession>A0ABQ1SF44</accession>
<dbReference type="EMBL" id="BMGM01000005">
    <property type="protein sequence ID" value="GGE34457.1"/>
    <property type="molecule type" value="Genomic_DNA"/>
</dbReference>